<evidence type="ECO:0000256" key="1">
    <source>
        <dbReference type="ARBA" id="ARBA00004123"/>
    </source>
</evidence>
<evidence type="ECO:0000313" key="4">
    <source>
        <dbReference type="EMBL" id="KAF9691013.1"/>
    </source>
</evidence>
<feature type="region of interest" description="Disordered" evidence="3">
    <location>
        <begin position="591"/>
        <end position="613"/>
    </location>
</feature>
<dbReference type="Pfam" id="PF11951">
    <property type="entry name" value="Fungal_trans_2"/>
    <property type="match status" value="1"/>
</dbReference>
<dbReference type="AlphaFoldDB" id="A0A8H7MDN8"/>
<dbReference type="EMBL" id="RZGK01000022">
    <property type="protein sequence ID" value="KAF9691013.1"/>
    <property type="molecule type" value="Genomic_DNA"/>
</dbReference>
<proteinExistence type="predicted"/>
<reference evidence="4" key="1">
    <citation type="submission" date="2018-12" db="EMBL/GenBank/DDBJ databases">
        <authorList>
            <person name="Syme R.A."/>
            <person name="Farfan-Caceres L."/>
            <person name="Lichtenzveig J."/>
        </authorList>
    </citation>
    <scope>NUCLEOTIDE SEQUENCE</scope>
    <source>
        <strain evidence="4">Al4</strain>
    </source>
</reference>
<evidence type="ECO:0000313" key="5">
    <source>
        <dbReference type="Proteomes" id="UP000651452"/>
    </source>
</evidence>
<comment type="caution">
    <text evidence="4">The sequence shown here is derived from an EMBL/GenBank/DDBJ whole genome shotgun (WGS) entry which is preliminary data.</text>
</comment>
<sequence length="635" mass="71966">MNATDPENTSILTHEPDFFNHSSVGSMSDLESLFESSNGLIWNDLFDTTFDMSMPMIHDQLHDQSYGDPLSLLAHVANQPQNQDLSTHTFDYPFNPNQFYEKPNLSATSMVFDSRPPPYAPTELDEAQVLHDAQFLLRHFRDTIVPNFGPVPMDCKSPWETLNWSNAVQTHAELTWLRSSDVRHAKQANLFALLGCSAHMVARAPSFSSELDPVRAIQILEYVSKRAKRHMQESLRLETSGNGKAKYKDQLMAIFSLIALATETGNAADARCYLIDAERLVRLRGITKHKASRRARLLHHVYTWHRIIGESTFVLHDHKNTLLQGKIERTFRNKAPAPVIGSCGASQDVNTSQEHSQLDDFLRIQAHGADSEDDAEAHKDHETGLRDIHLEDARAWSNTLYMDVYGIPETWLSYVSQTTRVANIMDYLDETSIQPTRTFQECLQRKITQLENRICSLSAKYSSSRDSSPSRTDQGGSATPRPPTASRAMIRAMTSALVILFYRRIRKVHPFILQAHVNDVIAALKDFDLAHDVCDIKSPGTPWPAFIAGSEAISVTARDWLMSWMQKGASQSAFNGFTASQQVMREVWDHRDRVEKSTGKDPNSPSEQRTPGKKRKDVYSWVDVLREGNFWLMLY</sequence>
<feature type="compositionally biased region" description="Polar residues" evidence="3">
    <location>
        <begin position="600"/>
        <end position="609"/>
    </location>
</feature>
<comment type="subcellular location">
    <subcellularLocation>
        <location evidence="1">Nucleus</location>
    </subcellularLocation>
</comment>
<dbReference type="PANTHER" id="PTHR37534:SF46">
    <property type="entry name" value="ZN(II)2CYS6 TRANSCRIPTION FACTOR (EUROFUNG)"/>
    <property type="match status" value="1"/>
</dbReference>
<reference evidence="4" key="2">
    <citation type="submission" date="2020-09" db="EMBL/GenBank/DDBJ databases">
        <title>Reference genome assembly for Australian Ascochyta lentis isolate Al4.</title>
        <authorList>
            <person name="Lee R.C."/>
            <person name="Farfan-Caceres L.M."/>
            <person name="Debler J.W."/>
            <person name="Williams A.H."/>
            <person name="Henares B.M."/>
        </authorList>
    </citation>
    <scope>NUCLEOTIDE SEQUENCE</scope>
    <source>
        <strain evidence="4">Al4</strain>
    </source>
</reference>
<keyword evidence="2" id="KW-0539">Nucleus</keyword>
<dbReference type="OrthoDB" id="5089701at2759"/>
<gene>
    <name evidence="4" type="ORF">EKO04_011111</name>
</gene>
<evidence type="ECO:0000256" key="3">
    <source>
        <dbReference type="SAM" id="MobiDB-lite"/>
    </source>
</evidence>
<dbReference type="GO" id="GO:0005634">
    <property type="term" value="C:nucleus"/>
    <property type="evidence" value="ECO:0007669"/>
    <property type="project" value="UniProtKB-SubCell"/>
</dbReference>
<name>A0A8H7MDN8_9PLEO</name>
<feature type="compositionally biased region" description="Low complexity" evidence="3">
    <location>
        <begin position="461"/>
        <end position="470"/>
    </location>
</feature>
<evidence type="ECO:0000256" key="2">
    <source>
        <dbReference type="ARBA" id="ARBA00023242"/>
    </source>
</evidence>
<protein>
    <submittedName>
        <fullName evidence="4">Uncharacterized protein</fullName>
    </submittedName>
</protein>
<dbReference type="InterPro" id="IPR021858">
    <property type="entry name" value="Fun_TF"/>
</dbReference>
<keyword evidence="5" id="KW-1185">Reference proteome</keyword>
<accession>A0A8H7MDN8</accession>
<dbReference type="Proteomes" id="UP000651452">
    <property type="component" value="Unassembled WGS sequence"/>
</dbReference>
<feature type="region of interest" description="Disordered" evidence="3">
    <location>
        <begin position="461"/>
        <end position="485"/>
    </location>
</feature>
<dbReference type="PANTHER" id="PTHR37534">
    <property type="entry name" value="TRANSCRIPTIONAL ACTIVATOR PROTEIN UGA3"/>
    <property type="match status" value="1"/>
</dbReference>
<organism evidence="4 5">
    <name type="scientific">Ascochyta lentis</name>
    <dbReference type="NCBI Taxonomy" id="205686"/>
    <lineage>
        <taxon>Eukaryota</taxon>
        <taxon>Fungi</taxon>
        <taxon>Dikarya</taxon>
        <taxon>Ascomycota</taxon>
        <taxon>Pezizomycotina</taxon>
        <taxon>Dothideomycetes</taxon>
        <taxon>Pleosporomycetidae</taxon>
        <taxon>Pleosporales</taxon>
        <taxon>Pleosporineae</taxon>
        <taxon>Didymellaceae</taxon>
        <taxon>Ascochyta</taxon>
    </lineage>
</organism>